<feature type="transmembrane region" description="Helical" evidence="1">
    <location>
        <begin position="18"/>
        <end position="37"/>
    </location>
</feature>
<proteinExistence type="predicted"/>
<reference evidence="2" key="2">
    <citation type="journal article" date="2020" name="Nat. Commun.">
        <title>Large-scale genome sequencing of mycorrhizal fungi provides insights into the early evolution of symbiotic traits.</title>
        <authorList>
            <person name="Miyauchi S."/>
            <person name="Kiss E."/>
            <person name="Kuo A."/>
            <person name="Drula E."/>
            <person name="Kohler A."/>
            <person name="Sanchez-Garcia M."/>
            <person name="Morin E."/>
            <person name="Andreopoulos B."/>
            <person name="Barry K.W."/>
            <person name="Bonito G."/>
            <person name="Buee M."/>
            <person name="Carver A."/>
            <person name="Chen C."/>
            <person name="Cichocki N."/>
            <person name="Clum A."/>
            <person name="Culley D."/>
            <person name="Crous P.W."/>
            <person name="Fauchery L."/>
            <person name="Girlanda M."/>
            <person name="Hayes R.D."/>
            <person name="Keri Z."/>
            <person name="LaButti K."/>
            <person name="Lipzen A."/>
            <person name="Lombard V."/>
            <person name="Magnuson J."/>
            <person name="Maillard F."/>
            <person name="Murat C."/>
            <person name="Nolan M."/>
            <person name="Ohm R.A."/>
            <person name="Pangilinan J."/>
            <person name="Pereira M.F."/>
            <person name="Perotto S."/>
            <person name="Peter M."/>
            <person name="Pfister S."/>
            <person name="Riley R."/>
            <person name="Sitrit Y."/>
            <person name="Stielow J.B."/>
            <person name="Szollosi G."/>
            <person name="Zifcakova L."/>
            <person name="Stursova M."/>
            <person name="Spatafora J.W."/>
            <person name="Tedersoo L."/>
            <person name="Vaario L.M."/>
            <person name="Yamada A."/>
            <person name="Yan M."/>
            <person name="Wang P."/>
            <person name="Xu J."/>
            <person name="Bruns T."/>
            <person name="Baldrian P."/>
            <person name="Vilgalys R."/>
            <person name="Dunand C."/>
            <person name="Henrissat B."/>
            <person name="Grigoriev I.V."/>
            <person name="Hibbett D."/>
            <person name="Nagy L.G."/>
            <person name="Martin F.M."/>
        </authorList>
    </citation>
    <scope>NUCLEOTIDE SEQUENCE</scope>
    <source>
        <strain evidence="2">BED1</strain>
    </source>
</reference>
<comment type="caution">
    <text evidence="2">The sequence shown here is derived from an EMBL/GenBank/DDBJ whole genome shotgun (WGS) entry which is preliminary data.</text>
</comment>
<keyword evidence="1" id="KW-1133">Transmembrane helix</keyword>
<keyword evidence="3" id="KW-1185">Reference proteome</keyword>
<dbReference type="Proteomes" id="UP001194468">
    <property type="component" value="Unassembled WGS sequence"/>
</dbReference>
<name>A0AAD4BU57_BOLED</name>
<sequence length="63" mass="7214">MVESHGLDFAVGFSGQSIQPSVVMLFVFMLVHEVYIFQKPIEQALQWCYQGNGVYSPTLWSSW</sequence>
<accession>A0AAD4BU57</accession>
<evidence type="ECO:0000256" key="1">
    <source>
        <dbReference type="SAM" id="Phobius"/>
    </source>
</evidence>
<gene>
    <name evidence="2" type="ORF">L210DRAFT_981799</name>
</gene>
<dbReference type="EMBL" id="WHUW01000014">
    <property type="protein sequence ID" value="KAF8439429.1"/>
    <property type="molecule type" value="Genomic_DNA"/>
</dbReference>
<evidence type="ECO:0000313" key="3">
    <source>
        <dbReference type="Proteomes" id="UP001194468"/>
    </source>
</evidence>
<organism evidence="2 3">
    <name type="scientific">Boletus edulis BED1</name>
    <dbReference type="NCBI Taxonomy" id="1328754"/>
    <lineage>
        <taxon>Eukaryota</taxon>
        <taxon>Fungi</taxon>
        <taxon>Dikarya</taxon>
        <taxon>Basidiomycota</taxon>
        <taxon>Agaricomycotina</taxon>
        <taxon>Agaricomycetes</taxon>
        <taxon>Agaricomycetidae</taxon>
        <taxon>Boletales</taxon>
        <taxon>Boletineae</taxon>
        <taxon>Boletaceae</taxon>
        <taxon>Boletoideae</taxon>
        <taxon>Boletus</taxon>
    </lineage>
</organism>
<evidence type="ECO:0000313" key="2">
    <source>
        <dbReference type="EMBL" id="KAF8439429.1"/>
    </source>
</evidence>
<dbReference type="AlphaFoldDB" id="A0AAD4BU57"/>
<keyword evidence="1" id="KW-0812">Transmembrane</keyword>
<reference evidence="2" key="1">
    <citation type="submission" date="2019-10" db="EMBL/GenBank/DDBJ databases">
        <authorList>
            <consortium name="DOE Joint Genome Institute"/>
            <person name="Kuo A."/>
            <person name="Miyauchi S."/>
            <person name="Kiss E."/>
            <person name="Drula E."/>
            <person name="Kohler A."/>
            <person name="Sanchez-Garcia M."/>
            <person name="Andreopoulos B."/>
            <person name="Barry K.W."/>
            <person name="Bonito G."/>
            <person name="Buee M."/>
            <person name="Carver A."/>
            <person name="Chen C."/>
            <person name="Cichocki N."/>
            <person name="Clum A."/>
            <person name="Culley D."/>
            <person name="Crous P.W."/>
            <person name="Fauchery L."/>
            <person name="Girlanda M."/>
            <person name="Hayes R."/>
            <person name="Keri Z."/>
            <person name="LaButti K."/>
            <person name="Lipzen A."/>
            <person name="Lombard V."/>
            <person name="Magnuson J."/>
            <person name="Maillard F."/>
            <person name="Morin E."/>
            <person name="Murat C."/>
            <person name="Nolan M."/>
            <person name="Ohm R."/>
            <person name="Pangilinan J."/>
            <person name="Pereira M."/>
            <person name="Perotto S."/>
            <person name="Peter M."/>
            <person name="Riley R."/>
            <person name="Sitrit Y."/>
            <person name="Stielow B."/>
            <person name="Szollosi G."/>
            <person name="Zifcakova L."/>
            <person name="Stursova M."/>
            <person name="Spatafora J.W."/>
            <person name="Tedersoo L."/>
            <person name="Vaario L.-M."/>
            <person name="Yamada A."/>
            <person name="Yan M."/>
            <person name="Wang P."/>
            <person name="Xu J."/>
            <person name="Bruns T."/>
            <person name="Baldrian P."/>
            <person name="Vilgalys R."/>
            <person name="Henrissat B."/>
            <person name="Grigoriev I.V."/>
            <person name="Hibbett D."/>
            <person name="Nagy L.G."/>
            <person name="Martin F.M."/>
        </authorList>
    </citation>
    <scope>NUCLEOTIDE SEQUENCE</scope>
    <source>
        <strain evidence="2">BED1</strain>
    </source>
</reference>
<protein>
    <submittedName>
        <fullName evidence="2">Uncharacterized protein</fullName>
    </submittedName>
</protein>
<keyword evidence="1" id="KW-0472">Membrane</keyword>